<comment type="caution">
    <text evidence="1">The sequence shown here is derived from an EMBL/GenBank/DDBJ whole genome shotgun (WGS) entry which is preliminary data.</text>
</comment>
<proteinExistence type="predicted"/>
<dbReference type="PATRIC" id="fig|56193.3.peg.891"/>
<dbReference type="Pfam" id="PF10065">
    <property type="entry name" value="DUF2303"/>
    <property type="match status" value="1"/>
</dbReference>
<dbReference type="EMBL" id="LBIC01000001">
    <property type="protein sequence ID" value="KKW93887.1"/>
    <property type="molecule type" value="Genomic_DNA"/>
</dbReference>
<dbReference type="STRING" id="56193.YP76_04340"/>
<gene>
    <name evidence="1" type="ORF">YP76_04340</name>
</gene>
<keyword evidence="2" id="KW-1185">Reference proteome</keyword>
<name>A0A0M3AUL5_9SPHN</name>
<dbReference type="RefSeq" id="WP_046762322.1">
    <property type="nucleotide sequence ID" value="NZ_LBIC01000001.1"/>
</dbReference>
<accession>A0A0M3AUL5</accession>
<dbReference type="InterPro" id="IPR019276">
    <property type="entry name" value="DUF2303"/>
</dbReference>
<dbReference type="Proteomes" id="UP000033874">
    <property type="component" value="Unassembled WGS sequence"/>
</dbReference>
<evidence type="ECO:0008006" key="3">
    <source>
        <dbReference type="Google" id="ProtNLM"/>
    </source>
</evidence>
<organism evidence="1 2">
    <name type="scientific">Sphingobium chungbukense</name>
    <dbReference type="NCBI Taxonomy" id="56193"/>
    <lineage>
        <taxon>Bacteria</taxon>
        <taxon>Pseudomonadati</taxon>
        <taxon>Pseudomonadota</taxon>
        <taxon>Alphaproteobacteria</taxon>
        <taxon>Sphingomonadales</taxon>
        <taxon>Sphingomonadaceae</taxon>
        <taxon>Sphingobium</taxon>
    </lineage>
</organism>
<reference evidence="1 2" key="1">
    <citation type="submission" date="2015-04" db="EMBL/GenBank/DDBJ databases">
        <title>Genome sequence of aromatic hydrocarbons-degrading Sphingobium chungbukense DJ77.</title>
        <authorList>
            <person name="Kim Y.-C."/>
            <person name="Chae J.-C."/>
        </authorList>
    </citation>
    <scope>NUCLEOTIDE SEQUENCE [LARGE SCALE GENOMIC DNA]</scope>
    <source>
        <strain evidence="1 2">DJ77</strain>
    </source>
</reference>
<protein>
    <recommendedName>
        <fullName evidence="3">DUF2303 domain-containing protein</fullName>
    </recommendedName>
</protein>
<dbReference type="AlphaFoldDB" id="A0A0M3AUL5"/>
<evidence type="ECO:0000313" key="1">
    <source>
        <dbReference type="EMBL" id="KKW93887.1"/>
    </source>
</evidence>
<sequence length="307" mass="34305">MDIDELKGPIGEARDLVEAYVKPVIQTITEPGTSIAAPFAMTPGGALVIPACSFDDYRAQPVRRTGTAELTSLDSLIAHALRFKDEDSAIFASDDRKAPALTVVLDYHRIGAESDPRFGKHKAHFAFPLSDEWKAWTEQNGEALKMVEFAEFLEDRIIDVLYIIPEEDELSDDLQKFINAGGGEATIATPQRLVELARGLQVHESSAVREVRNLSTGEAQISFTSEHTDANGEPLRIPGLFLIGIPVFRNGPIYRIAARLRYRKTPTGVVFWYDLWRTDRVFDHAFKEACQRAEIETDLPLFFGKPE</sequence>
<evidence type="ECO:0000313" key="2">
    <source>
        <dbReference type="Proteomes" id="UP000033874"/>
    </source>
</evidence>